<dbReference type="EMBL" id="GG666548">
    <property type="protein sequence ID" value="EEN57019.1"/>
    <property type="molecule type" value="Genomic_DNA"/>
</dbReference>
<dbReference type="AlphaFoldDB" id="C3YSB4"/>
<keyword evidence="1" id="KW-0433">Leucine-rich repeat</keyword>
<dbReference type="SUPFAM" id="SSF52058">
    <property type="entry name" value="L domain-like"/>
    <property type="match status" value="1"/>
</dbReference>
<evidence type="ECO:0000256" key="2">
    <source>
        <dbReference type="ARBA" id="ARBA00022729"/>
    </source>
</evidence>
<sequence length="128" mass="14501">LFLIASGIKDVDNDPFQAFTELRKLYLNYNLLTRIPKDFFGVSRQSSLMQLSISHNNISILDPGCFQNLRRLSALDLQSNALVEVQRQWFSGLVELKTLLLDDNQIESVSPNAFDALPQVQFIGLSQN</sequence>
<keyword evidence="3" id="KW-0677">Repeat</keyword>
<dbReference type="Pfam" id="PF00560">
    <property type="entry name" value="LRR_1"/>
    <property type="match status" value="2"/>
</dbReference>
<dbReference type="InterPro" id="IPR032675">
    <property type="entry name" value="LRR_dom_sf"/>
</dbReference>
<dbReference type="InParanoid" id="C3YSB4"/>
<feature type="non-terminal residue" evidence="4">
    <location>
        <position position="128"/>
    </location>
</feature>
<organism>
    <name type="scientific">Branchiostoma floridae</name>
    <name type="common">Florida lancelet</name>
    <name type="synonym">Amphioxus</name>
    <dbReference type="NCBI Taxonomy" id="7739"/>
    <lineage>
        <taxon>Eukaryota</taxon>
        <taxon>Metazoa</taxon>
        <taxon>Chordata</taxon>
        <taxon>Cephalochordata</taxon>
        <taxon>Leptocardii</taxon>
        <taxon>Amphioxiformes</taxon>
        <taxon>Branchiostomatidae</taxon>
        <taxon>Branchiostoma</taxon>
    </lineage>
</organism>
<evidence type="ECO:0000256" key="1">
    <source>
        <dbReference type="ARBA" id="ARBA00022614"/>
    </source>
</evidence>
<dbReference type="Gene3D" id="3.80.10.10">
    <property type="entry name" value="Ribonuclease Inhibitor"/>
    <property type="match status" value="1"/>
</dbReference>
<evidence type="ECO:0000313" key="4">
    <source>
        <dbReference type="EMBL" id="EEN57019.1"/>
    </source>
</evidence>
<dbReference type="PANTHER" id="PTHR24373">
    <property type="entry name" value="SLIT RELATED LEUCINE-RICH REPEAT NEURONAL PROTEIN"/>
    <property type="match status" value="1"/>
</dbReference>
<dbReference type="eggNOG" id="KOG0619">
    <property type="taxonomic scope" value="Eukaryota"/>
</dbReference>
<dbReference type="InterPro" id="IPR003591">
    <property type="entry name" value="Leu-rich_rpt_typical-subtyp"/>
</dbReference>
<dbReference type="SMART" id="SM00369">
    <property type="entry name" value="LRR_TYP"/>
    <property type="match status" value="4"/>
</dbReference>
<dbReference type="STRING" id="7739.C3YSB4"/>
<dbReference type="Pfam" id="PF13855">
    <property type="entry name" value="LRR_8"/>
    <property type="match status" value="1"/>
</dbReference>
<reference evidence="4" key="1">
    <citation type="journal article" date="2008" name="Nature">
        <title>The amphioxus genome and the evolution of the chordate karyotype.</title>
        <authorList>
            <consortium name="US DOE Joint Genome Institute (JGI-PGF)"/>
            <person name="Putnam N.H."/>
            <person name="Butts T."/>
            <person name="Ferrier D.E.K."/>
            <person name="Furlong R.F."/>
            <person name="Hellsten U."/>
            <person name="Kawashima T."/>
            <person name="Robinson-Rechavi M."/>
            <person name="Shoguchi E."/>
            <person name="Terry A."/>
            <person name="Yu J.-K."/>
            <person name="Benito-Gutierrez E.L."/>
            <person name="Dubchak I."/>
            <person name="Garcia-Fernandez J."/>
            <person name="Gibson-Brown J.J."/>
            <person name="Grigoriev I.V."/>
            <person name="Horton A.C."/>
            <person name="de Jong P.J."/>
            <person name="Jurka J."/>
            <person name="Kapitonov V.V."/>
            <person name="Kohara Y."/>
            <person name="Kuroki Y."/>
            <person name="Lindquist E."/>
            <person name="Lucas S."/>
            <person name="Osoegawa K."/>
            <person name="Pennacchio L.A."/>
            <person name="Salamov A.A."/>
            <person name="Satou Y."/>
            <person name="Sauka-Spengler T."/>
            <person name="Schmutz J."/>
            <person name="Shin-I T."/>
            <person name="Toyoda A."/>
            <person name="Bronner-Fraser M."/>
            <person name="Fujiyama A."/>
            <person name="Holland L.Z."/>
            <person name="Holland P.W.H."/>
            <person name="Satoh N."/>
            <person name="Rokhsar D.S."/>
        </authorList>
    </citation>
    <scope>NUCLEOTIDE SEQUENCE [LARGE SCALE GENOMIC DNA]</scope>
    <source>
        <strain evidence="4">S238N-H82</strain>
        <tissue evidence="4">Testes</tissue>
    </source>
</reference>
<feature type="non-terminal residue" evidence="4">
    <location>
        <position position="1"/>
    </location>
</feature>
<name>C3YSB4_BRAFL</name>
<protein>
    <recommendedName>
        <fullName evidence="5">LRRNT domain-containing protein</fullName>
    </recommendedName>
</protein>
<gene>
    <name evidence="4" type="ORF">BRAFLDRAFT_232510</name>
</gene>
<accession>C3YSB4</accession>
<evidence type="ECO:0008006" key="5">
    <source>
        <dbReference type="Google" id="ProtNLM"/>
    </source>
</evidence>
<dbReference type="InterPro" id="IPR001611">
    <property type="entry name" value="Leu-rich_rpt"/>
</dbReference>
<evidence type="ECO:0000256" key="3">
    <source>
        <dbReference type="ARBA" id="ARBA00022737"/>
    </source>
</evidence>
<dbReference type="InterPro" id="IPR050328">
    <property type="entry name" value="Dev_Immune_Receptor"/>
</dbReference>
<dbReference type="PANTHER" id="PTHR24373:SF275">
    <property type="entry name" value="TIR DOMAIN-CONTAINING PROTEIN"/>
    <property type="match status" value="1"/>
</dbReference>
<proteinExistence type="predicted"/>
<keyword evidence="2" id="KW-0732">Signal</keyword>